<dbReference type="EnsemblPlants" id="ONIVA09G14700.2">
    <property type="protein sequence ID" value="ONIVA09G14700.2"/>
    <property type="gene ID" value="ONIVA09G14700"/>
</dbReference>
<feature type="compositionally biased region" description="Basic and acidic residues" evidence="1">
    <location>
        <begin position="106"/>
        <end position="118"/>
    </location>
</feature>
<accession>A0A0E0ILC7</accession>
<feature type="compositionally biased region" description="Low complexity" evidence="1">
    <location>
        <begin position="164"/>
        <end position="185"/>
    </location>
</feature>
<dbReference type="AlphaFoldDB" id="A0A0E0ILC7"/>
<organism evidence="2">
    <name type="scientific">Oryza nivara</name>
    <name type="common">Indian wild rice</name>
    <name type="synonym">Oryza sativa f. spontanea</name>
    <dbReference type="NCBI Taxonomy" id="4536"/>
    <lineage>
        <taxon>Eukaryota</taxon>
        <taxon>Viridiplantae</taxon>
        <taxon>Streptophyta</taxon>
        <taxon>Embryophyta</taxon>
        <taxon>Tracheophyta</taxon>
        <taxon>Spermatophyta</taxon>
        <taxon>Magnoliopsida</taxon>
        <taxon>Liliopsida</taxon>
        <taxon>Poales</taxon>
        <taxon>Poaceae</taxon>
        <taxon>BOP clade</taxon>
        <taxon>Oryzoideae</taxon>
        <taxon>Oryzeae</taxon>
        <taxon>Oryzinae</taxon>
        <taxon>Oryza</taxon>
    </lineage>
</organism>
<keyword evidence="3" id="KW-1185">Reference proteome</keyword>
<reference evidence="2" key="1">
    <citation type="submission" date="2015-04" db="UniProtKB">
        <authorList>
            <consortium name="EnsemblPlants"/>
        </authorList>
    </citation>
    <scope>IDENTIFICATION</scope>
    <source>
        <strain evidence="2">SL10</strain>
    </source>
</reference>
<dbReference type="Proteomes" id="UP000006591">
    <property type="component" value="Chromosome 9"/>
</dbReference>
<feature type="compositionally biased region" description="Basic residues" evidence="1">
    <location>
        <begin position="79"/>
        <end position="89"/>
    </location>
</feature>
<name>A0A0E0ILC7_ORYNI</name>
<proteinExistence type="predicted"/>
<sequence>MQFSFCYYFVGHKEGKKSWEFPLFAGGCASGHRSVLIQNSDVAYLCNQMMLKLRDFYDPSKFNIPAQAQAQQKHDGSGGRRRGGGRHRAAAPGLILDGGGPARVSGRREGGEEADGGREGGGQAGGEDGMMRRRRERRKSEPEPPPPQRRLPSPPQHRPPPLAALPLSPASRGAVVSPSPASAIAGRRHPNIGRPPIHLAPVLGGETTARRSHRLTFSRVGRPAAGRPPSLSPRARGFGLTKGVT</sequence>
<reference evidence="2" key="2">
    <citation type="submission" date="2018-04" db="EMBL/GenBank/DDBJ databases">
        <title>OnivRS2 (Oryza nivara Reference Sequence Version 2).</title>
        <authorList>
            <person name="Zhang J."/>
            <person name="Kudrna D."/>
            <person name="Lee S."/>
            <person name="Talag J."/>
            <person name="Rajasekar S."/>
            <person name="Welchert J."/>
            <person name="Hsing Y.-I."/>
            <person name="Wing R.A."/>
        </authorList>
    </citation>
    <scope>NUCLEOTIDE SEQUENCE [LARGE SCALE GENOMIC DNA]</scope>
    <source>
        <strain evidence="2">SL10</strain>
    </source>
</reference>
<dbReference type="Gramene" id="ONIVA09G14700.2">
    <property type="protein sequence ID" value="ONIVA09G14700.2"/>
    <property type="gene ID" value="ONIVA09G14700"/>
</dbReference>
<protein>
    <submittedName>
        <fullName evidence="2">Uncharacterized protein</fullName>
    </submittedName>
</protein>
<feature type="compositionally biased region" description="Pro residues" evidence="1">
    <location>
        <begin position="143"/>
        <end position="163"/>
    </location>
</feature>
<feature type="region of interest" description="Disordered" evidence="1">
    <location>
        <begin position="218"/>
        <end position="245"/>
    </location>
</feature>
<feature type="region of interest" description="Disordered" evidence="1">
    <location>
        <begin position="67"/>
        <end position="201"/>
    </location>
</feature>
<evidence type="ECO:0000256" key="1">
    <source>
        <dbReference type="SAM" id="MobiDB-lite"/>
    </source>
</evidence>
<evidence type="ECO:0000313" key="2">
    <source>
        <dbReference type="EnsemblPlants" id="ONIVA09G14700.2"/>
    </source>
</evidence>
<evidence type="ECO:0000313" key="3">
    <source>
        <dbReference type="Proteomes" id="UP000006591"/>
    </source>
</evidence>
<feature type="compositionally biased region" description="Gly residues" evidence="1">
    <location>
        <begin position="119"/>
        <end position="128"/>
    </location>
</feature>